<organism evidence="1">
    <name type="scientific">marine sediment metagenome</name>
    <dbReference type="NCBI Taxonomy" id="412755"/>
    <lineage>
        <taxon>unclassified sequences</taxon>
        <taxon>metagenomes</taxon>
        <taxon>ecological metagenomes</taxon>
    </lineage>
</organism>
<evidence type="ECO:0000313" key="1">
    <source>
        <dbReference type="EMBL" id="GAI99579.1"/>
    </source>
</evidence>
<name>X1V4P8_9ZZZZ</name>
<feature type="non-terminal residue" evidence="1">
    <location>
        <position position="163"/>
    </location>
</feature>
<protein>
    <submittedName>
        <fullName evidence="1">Uncharacterized protein</fullName>
    </submittedName>
</protein>
<gene>
    <name evidence="1" type="ORF">S12H4_33581</name>
</gene>
<proteinExistence type="predicted"/>
<accession>X1V4P8</accession>
<comment type="caution">
    <text evidence="1">The sequence shown here is derived from an EMBL/GenBank/DDBJ whole genome shotgun (WGS) entry which is preliminary data.</text>
</comment>
<sequence>MTFFYYPPASLPKDYQKLLINLFEQKKPFSYSLSAEYSLRGEPLALNNTLYGALFFSYPTTLFSLFSGQLKLLMQYLKNLFSLHYELDNLSKEIVHNYEYFSLISEISLLLGGILEQNEICRVVIEKISRIMSVKKIAIFIKEEKDDYFHVVVSQGFKQKNLI</sequence>
<dbReference type="EMBL" id="BARW01019800">
    <property type="protein sequence ID" value="GAI99579.1"/>
    <property type="molecule type" value="Genomic_DNA"/>
</dbReference>
<dbReference type="AlphaFoldDB" id="X1V4P8"/>
<dbReference type="SUPFAM" id="SSF55781">
    <property type="entry name" value="GAF domain-like"/>
    <property type="match status" value="1"/>
</dbReference>
<reference evidence="1" key="1">
    <citation type="journal article" date="2014" name="Front. Microbiol.">
        <title>High frequency of phylogenetically diverse reductive dehalogenase-homologous genes in deep subseafloor sedimentary metagenomes.</title>
        <authorList>
            <person name="Kawai M."/>
            <person name="Futagami T."/>
            <person name="Toyoda A."/>
            <person name="Takaki Y."/>
            <person name="Nishi S."/>
            <person name="Hori S."/>
            <person name="Arai W."/>
            <person name="Tsubouchi T."/>
            <person name="Morono Y."/>
            <person name="Uchiyama I."/>
            <person name="Ito T."/>
            <person name="Fujiyama A."/>
            <person name="Inagaki F."/>
            <person name="Takami H."/>
        </authorList>
    </citation>
    <scope>NUCLEOTIDE SEQUENCE</scope>
    <source>
        <strain evidence="1">Expedition CK06-06</strain>
    </source>
</reference>